<evidence type="ECO:0000256" key="5">
    <source>
        <dbReference type="ARBA" id="ARBA00016406"/>
    </source>
</evidence>
<dbReference type="PANTHER" id="PTHR42802:SF1">
    <property type="entry name" value="L-ORNITHINE N(5)-MONOOXYGENASE"/>
    <property type="match status" value="1"/>
</dbReference>
<evidence type="ECO:0000256" key="11">
    <source>
        <dbReference type="ARBA" id="ARBA00029939"/>
    </source>
</evidence>
<evidence type="ECO:0000256" key="1">
    <source>
        <dbReference type="ARBA" id="ARBA00001974"/>
    </source>
</evidence>
<dbReference type="Gene3D" id="3.50.50.60">
    <property type="entry name" value="FAD/NAD(P)-binding domain"/>
    <property type="match status" value="1"/>
</dbReference>
<dbReference type="EMBL" id="VFPP01000001">
    <property type="protein sequence ID" value="TQM84144.1"/>
    <property type="molecule type" value="Genomic_DNA"/>
</dbReference>
<evidence type="ECO:0000313" key="16">
    <source>
        <dbReference type="EMBL" id="TQM84144.1"/>
    </source>
</evidence>
<evidence type="ECO:0000256" key="9">
    <source>
        <dbReference type="ARBA" id="ARBA00023002"/>
    </source>
</evidence>
<evidence type="ECO:0000256" key="10">
    <source>
        <dbReference type="ARBA" id="ARBA00023033"/>
    </source>
</evidence>
<gene>
    <name evidence="16" type="ORF">FHX81_6584</name>
</gene>
<proteinExistence type="inferred from homology"/>
<evidence type="ECO:0000256" key="7">
    <source>
        <dbReference type="ARBA" id="ARBA00022827"/>
    </source>
</evidence>
<evidence type="ECO:0000256" key="12">
    <source>
        <dbReference type="ARBA" id="ARBA00031158"/>
    </source>
</evidence>
<comment type="similarity">
    <text evidence="3">Belongs to the lysine N(6)-hydroxylase/L-ornithine N(5)-oxygenase family.</text>
</comment>
<keyword evidence="8" id="KW-0521">NADP</keyword>
<reference evidence="16 17" key="1">
    <citation type="submission" date="2019-06" db="EMBL/GenBank/DDBJ databases">
        <title>Sequencing the genomes of 1000 actinobacteria strains.</title>
        <authorList>
            <person name="Klenk H.-P."/>
        </authorList>
    </citation>
    <scope>NUCLEOTIDE SEQUENCE [LARGE SCALE GENOMIC DNA]</scope>
    <source>
        <strain evidence="16 17">DSM 45456</strain>
    </source>
</reference>
<evidence type="ECO:0000256" key="8">
    <source>
        <dbReference type="ARBA" id="ARBA00022857"/>
    </source>
</evidence>
<keyword evidence="6" id="KW-0285">Flavoprotein</keyword>
<name>A0A543JMZ6_9PSEU</name>
<protein>
    <recommendedName>
        <fullName evidence="5">L-lysine N6-monooxygenase MbtG</fullName>
        <ecNumber evidence="4">1.14.13.59</ecNumber>
    </recommendedName>
    <alternativeName>
        <fullName evidence="14">Lysine 6-N-hydroxylase</fullName>
    </alternativeName>
    <alternativeName>
        <fullName evidence="13">Lysine N6-hydroxylase</fullName>
    </alternativeName>
    <alternativeName>
        <fullName evidence="11">Lysine-N-oxygenase</fullName>
    </alternativeName>
    <alternativeName>
        <fullName evidence="12">Mycobactin synthase protein G</fullName>
    </alternativeName>
</protein>
<evidence type="ECO:0000256" key="3">
    <source>
        <dbReference type="ARBA" id="ARBA00007588"/>
    </source>
</evidence>
<dbReference type="RefSeq" id="WP_211363622.1">
    <property type="nucleotide sequence ID" value="NZ_VFPP01000001.1"/>
</dbReference>
<keyword evidence="10" id="KW-0503">Monooxygenase</keyword>
<evidence type="ECO:0000256" key="14">
    <source>
        <dbReference type="ARBA" id="ARBA00032738"/>
    </source>
</evidence>
<dbReference type="AlphaFoldDB" id="A0A543JMZ6"/>
<dbReference type="PANTHER" id="PTHR42802">
    <property type="entry name" value="MONOOXYGENASE"/>
    <property type="match status" value="1"/>
</dbReference>
<dbReference type="Proteomes" id="UP000316628">
    <property type="component" value="Unassembled WGS sequence"/>
</dbReference>
<comment type="pathway">
    <text evidence="2">Siderophore biosynthesis.</text>
</comment>
<keyword evidence="9" id="KW-0560">Oxidoreductase</keyword>
<evidence type="ECO:0000256" key="2">
    <source>
        <dbReference type="ARBA" id="ARBA00004924"/>
    </source>
</evidence>
<dbReference type="EC" id="1.14.13.59" evidence="4"/>
<accession>A0A543JMZ6</accession>
<evidence type="ECO:0000256" key="6">
    <source>
        <dbReference type="ARBA" id="ARBA00022630"/>
    </source>
</evidence>
<dbReference type="GO" id="GO:0047091">
    <property type="term" value="F:L-lysine 6-monooxygenase (NADPH) activity"/>
    <property type="evidence" value="ECO:0007669"/>
    <property type="project" value="UniProtKB-EC"/>
</dbReference>
<dbReference type="Pfam" id="PF13434">
    <property type="entry name" value="Lys_Orn_oxgnase"/>
    <property type="match status" value="1"/>
</dbReference>
<evidence type="ECO:0000256" key="4">
    <source>
        <dbReference type="ARBA" id="ARBA00013076"/>
    </source>
</evidence>
<sequence>MTADVVAIGCGPFNLGLAALASTVDDLDVVVLEARPELRWHSGVMFGDAVLQVSFLADLVTLVDPTHPLSFLAYLRDADRLYPFYVRERFHPTRREYEDYLRWAAARLPVRFSHAVTSVRWEDDRFAVSGPGFSVDARHLVLGVGTTPAVPPALAGLGDRLVHSSDYLHRALAADRVTVVGSGQSGAEIVRDLLRRNLDGGPAVTWLTRTPVFAPLDYTKLVLEMTTPSYVRHFHSLPQDRRDAVRAEHWRHYRAISAETLEELHDLLYRREWEHGLAPVELRPGVTVVSSSATGPEVVLECAHRDTGRTFRHRTDLVVAATGYRQAPTPFLQPLEPFVHRDAEGRYVVALDHSISLDPSVTGRVFVANADLHSHGVAAPDLGIGAVRNATIVNAVTGREVYRLPEHTAYTSFGAPGDAGRPGDDLD</sequence>
<dbReference type="PRINTS" id="PR00368">
    <property type="entry name" value="FADPNR"/>
</dbReference>
<evidence type="ECO:0000313" key="17">
    <source>
        <dbReference type="Proteomes" id="UP000316628"/>
    </source>
</evidence>
<keyword evidence="17" id="KW-1185">Reference proteome</keyword>
<keyword evidence="7" id="KW-0274">FAD</keyword>
<comment type="catalytic activity">
    <reaction evidence="15">
        <text>L-lysine + NADPH + O2 = N(6)-hydroxy-L-lysine + NADP(+) + H2O</text>
        <dbReference type="Rhea" id="RHEA:23228"/>
        <dbReference type="ChEBI" id="CHEBI:15377"/>
        <dbReference type="ChEBI" id="CHEBI:15379"/>
        <dbReference type="ChEBI" id="CHEBI:32551"/>
        <dbReference type="ChEBI" id="CHEBI:57783"/>
        <dbReference type="ChEBI" id="CHEBI:57820"/>
        <dbReference type="ChEBI" id="CHEBI:58349"/>
        <dbReference type="EC" id="1.14.13.59"/>
    </reaction>
</comment>
<dbReference type="InterPro" id="IPR025700">
    <property type="entry name" value="Lys/Orn_oxygenase"/>
</dbReference>
<evidence type="ECO:0000256" key="15">
    <source>
        <dbReference type="ARBA" id="ARBA00048407"/>
    </source>
</evidence>
<evidence type="ECO:0000256" key="13">
    <source>
        <dbReference type="ARBA" id="ARBA00032493"/>
    </source>
</evidence>
<dbReference type="SUPFAM" id="SSF51905">
    <property type="entry name" value="FAD/NAD(P)-binding domain"/>
    <property type="match status" value="2"/>
</dbReference>
<dbReference type="InterPro" id="IPR036188">
    <property type="entry name" value="FAD/NAD-bd_sf"/>
</dbReference>
<comment type="cofactor">
    <cofactor evidence="1">
        <name>FAD</name>
        <dbReference type="ChEBI" id="CHEBI:57692"/>
    </cofactor>
</comment>
<organism evidence="16 17">
    <name type="scientific">Saccharothrix saharensis</name>
    <dbReference type="NCBI Taxonomy" id="571190"/>
    <lineage>
        <taxon>Bacteria</taxon>
        <taxon>Bacillati</taxon>
        <taxon>Actinomycetota</taxon>
        <taxon>Actinomycetes</taxon>
        <taxon>Pseudonocardiales</taxon>
        <taxon>Pseudonocardiaceae</taxon>
        <taxon>Saccharothrix</taxon>
    </lineage>
</organism>
<comment type="caution">
    <text evidence="16">The sequence shown here is derived from an EMBL/GenBank/DDBJ whole genome shotgun (WGS) entry which is preliminary data.</text>
</comment>